<dbReference type="EMBL" id="VSWC01000014">
    <property type="protein sequence ID" value="KAA1114362.1"/>
    <property type="molecule type" value="Genomic_DNA"/>
</dbReference>
<dbReference type="OrthoDB" id="2507697at2759"/>
<proteinExistence type="predicted"/>
<organism evidence="1 2">
    <name type="scientific">Puccinia graminis f. sp. tritici</name>
    <dbReference type="NCBI Taxonomy" id="56615"/>
    <lineage>
        <taxon>Eukaryota</taxon>
        <taxon>Fungi</taxon>
        <taxon>Dikarya</taxon>
        <taxon>Basidiomycota</taxon>
        <taxon>Pucciniomycotina</taxon>
        <taxon>Pucciniomycetes</taxon>
        <taxon>Pucciniales</taxon>
        <taxon>Pucciniaceae</taxon>
        <taxon>Puccinia</taxon>
    </lineage>
</organism>
<comment type="caution">
    <text evidence="1">The sequence shown here is derived from an EMBL/GenBank/DDBJ whole genome shotgun (WGS) entry which is preliminary data.</text>
</comment>
<dbReference type="AlphaFoldDB" id="A0A5B0QMJ7"/>
<keyword evidence="2" id="KW-1185">Reference proteome</keyword>
<accession>A0A5B0QMJ7</accession>
<dbReference type="Proteomes" id="UP000324748">
    <property type="component" value="Unassembled WGS sequence"/>
</dbReference>
<evidence type="ECO:0000313" key="1">
    <source>
        <dbReference type="EMBL" id="KAA1114362.1"/>
    </source>
</evidence>
<protein>
    <submittedName>
        <fullName evidence="1">Uncharacterized protein</fullName>
    </submittedName>
</protein>
<name>A0A5B0QMJ7_PUCGR</name>
<reference evidence="1 2" key="1">
    <citation type="submission" date="2019-05" db="EMBL/GenBank/DDBJ databases">
        <title>Emergence of the Ug99 lineage of the wheat stem rust pathogen through somatic hybridization.</title>
        <authorList>
            <person name="Li F."/>
            <person name="Upadhyaya N.M."/>
            <person name="Sperschneider J."/>
            <person name="Matny O."/>
            <person name="Nguyen-Phuc H."/>
            <person name="Mago R."/>
            <person name="Raley C."/>
            <person name="Miller M.E."/>
            <person name="Silverstein K.A.T."/>
            <person name="Henningsen E."/>
            <person name="Hirsch C.D."/>
            <person name="Visser B."/>
            <person name="Pretorius Z.A."/>
            <person name="Steffenson B.J."/>
            <person name="Schwessinger B."/>
            <person name="Dodds P.N."/>
            <person name="Figueroa M."/>
        </authorList>
    </citation>
    <scope>NUCLEOTIDE SEQUENCE [LARGE SCALE GENOMIC DNA]</scope>
    <source>
        <strain evidence="1">21-0</strain>
    </source>
</reference>
<gene>
    <name evidence="1" type="ORF">PGT21_006133</name>
</gene>
<evidence type="ECO:0000313" key="2">
    <source>
        <dbReference type="Proteomes" id="UP000324748"/>
    </source>
</evidence>
<sequence>MIPVDPASQRPRGYSYTILSYSPFLEKTNCLTCKPPSIIRIQSQCIIIGYSLA</sequence>